<keyword evidence="1" id="KW-0812">Transmembrane</keyword>
<dbReference type="Proteomes" id="UP001220324">
    <property type="component" value="Unassembled WGS sequence"/>
</dbReference>
<keyword evidence="1" id="KW-1133">Transmembrane helix</keyword>
<gene>
    <name evidence="2" type="ORF">N7494_001226</name>
</gene>
<organism evidence="2 3">
    <name type="scientific">Penicillium frequentans</name>
    <dbReference type="NCBI Taxonomy" id="3151616"/>
    <lineage>
        <taxon>Eukaryota</taxon>
        <taxon>Fungi</taxon>
        <taxon>Dikarya</taxon>
        <taxon>Ascomycota</taxon>
        <taxon>Pezizomycotina</taxon>
        <taxon>Eurotiomycetes</taxon>
        <taxon>Eurotiomycetidae</taxon>
        <taxon>Eurotiales</taxon>
        <taxon>Aspergillaceae</taxon>
        <taxon>Penicillium</taxon>
    </lineage>
</organism>
<reference evidence="2 3" key="1">
    <citation type="journal article" date="2023" name="IMA Fungus">
        <title>Comparative genomic study of the Penicillium genus elucidates a diverse pangenome and 15 lateral gene transfer events.</title>
        <authorList>
            <person name="Petersen C."/>
            <person name="Sorensen T."/>
            <person name="Nielsen M.R."/>
            <person name="Sondergaard T.E."/>
            <person name="Sorensen J.L."/>
            <person name="Fitzpatrick D.A."/>
            <person name="Frisvad J.C."/>
            <person name="Nielsen K.L."/>
        </authorList>
    </citation>
    <scope>NUCLEOTIDE SEQUENCE [LARGE SCALE GENOMIC DNA]</scope>
    <source>
        <strain evidence="2 3">IBT 35679</strain>
    </source>
</reference>
<name>A0AAD6GKJ2_9EURO</name>
<sequence length="113" mass="11454">MAPPAPQTLLVGRSSPIESHHKIAVCFLRRPGQPAVVDNIVDEIVVPAAVAGAALSVDLSVAPSALAVAFLVAVAVAALSVDLSIAPTVFLVAFVACVPHAQPARHPRAQGAQ</sequence>
<feature type="transmembrane region" description="Helical" evidence="1">
    <location>
        <begin position="65"/>
        <end position="98"/>
    </location>
</feature>
<evidence type="ECO:0000313" key="2">
    <source>
        <dbReference type="EMBL" id="KAJ5557311.1"/>
    </source>
</evidence>
<accession>A0AAD6GKJ2</accession>
<comment type="caution">
    <text evidence="2">The sequence shown here is derived from an EMBL/GenBank/DDBJ whole genome shotgun (WGS) entry which is preliminary data.</text>
</comment>
<dbReference type="EMBL" id="JAQIZZ010000001">
    <property type="protein sequence ID" value="KAJ5557311.1"/>
    <property type="molecule type" value="Genomic_DNA"/>
</dbReference>
<evidence type="ECO:0000313" key="3">
    <source>
        <dbReference type="Proteomes" id="UP001220324"/>
    </source>
</evidence>
<evidence type="ECO:0000256" key="1">
    <source>
        <dbReference type="SAM" id="Phobius"/>
    </source>
</evidence>
<keyword evidence="3" id="KW-1185">Reference proteome</keyword>
<dbReference type="AlphaFoldDB" id="A0AAD6GKJ2"/>
<protein>
    <submittedName>
        <fullName evidence="2">Uncharacterized protein</fullName>
    </submittedName>
</protein>
<proteinExistence type="predicted"/>
<keyword evidence="1" id="KW-0472">Membrane</keyword>